<dbReference type="RefSeq" id="XP_064667609.1">
    <property type="nucleotide sequence ID" value="XM_064817994.1"/>
</dbReference>
<evidence type="ECO:0000256" key="3">
    <source>
        <dbReference type="ARBA" id="ARBA00022989"/>
    </source>
</evidence>
<comment type="subcellular location">
    <subcellularLocation>
        <location evidence="1">Membrane</location>
        <topology evidence="1">Multi-pass membrane protein</topology>
    </subcellularLocation>
</comment>
<dbReference type="Pfam" id="PF04479">
    <property type="entry name" value="RTA1"/>
    <property type="match status" value="1"/>
</dbReference>
<evidence type="ECO:0000313" key="8">
    <source>
        <dbReference type="Proteomes" id="UP001302812"/>
    </source>
</evidence>
<feature type="region of interest" description="Disordered" evidence="5">
    <location>
        <begin position="419"/>
        <end position="460"/>
    </location>
</feature>
<evidence type="ECO:0000256" key="6">
    <source>
        <dbReference type="SAM" id="Phobius"/>
    </source>
</evidence>
<dbReference type="AlphaFoldDB" id="A0AAN6TAG9"/>
<feature type="transmembrane region" description="Helical" evidence="6">
    <location>
        <begin position="164"/>
        <end position="186"/>
    </location>
</feature>
<feature type="transmembrane region" description="Helical" evidence="6">
    <location>
        <begin position="54"/>
        <end position="74"/>
    </location>
</feature>
<feature type="compositionally biased region" description="Low complexity" evidence="5">
    <location>
        <begin position="284"/>
        <end position="299"/>
    </location>
</feature>
<dbReference type="EMBL" id="MU853352">
    <property type="protein sequence ID" value="KAK4110039.1"/>
    <property type="molecule type" value="Genomic_DNA"/>
</dbReference>
<dbReference type="GO" id="GO:0005886">
    <property type="term" value="C:plasma membrane"/>
    <property type="evidence" value="ECO:0007669"/>
    <property type="project" value="TreeGrafter"/>
</dbReference>
<accession>A0AAN6TAG9</accession>
<dbReference type="GeneID" id="89942119"/>
<dbReference type="PANTHER" id="PTHR31465:SF9">
    <property type="entry name" value="SPHINGOID LONG-CHAIN BASE TRANSPORTER RSB1"/>
    <property type="match status" value="1"/>
</dbReference>
<feature type="transmembrane region" description="Helical" evidence="6">
    <location>
        <begin position="29"/>
        <end position="47"/>
    </location>
</feature>
<feature type="transmembrane region" description="Helical" evidence="6">
    <location>
        <begin position="215"/>
        <end position="236"/>
    </location>
</feature>
<protein>
    <submittedName>
        <fullName evidence="7">Uncharacterized protein</fullName>
    </submittedName>
</protein>
<proteinExistence type="predicted"/>
<dbReference type="PANTHER" id="PTHR31465">
    <property type="entry name" value="PROTEIN RTA1-RELATED"/>
    <property type="match status" value="1"/>
</dbReference>
<dbReference type="Proteomes" id="UP001302812">
    <property type="component" value="Unassembled WGS sequence"/>
</dbReference>
<evidence type="ECO:0000256" key="4">
    <source>
        <dbReference type="ARBA" id="ARBA00023136"/>
    </source>
</evidence>
<sequence length="460" mass="50558">MDPPGECVRGACPVWENPLSYRSSPAGNAFMMAAFAALIPPNLYSLFRYRTSLYTSLITAALVFRLVGHVAKFMLGNIPVSHAYPALYMLGTHWSVTLLASAIFLSLPHVMVIYGHDFQLVSNPFYVNLLFLVLDIFTLVFQSAGIGLASRADNVVELERGMRILLTGLAFQAAGLAAFLGAYRYFQRKLSHRRYILDNRFFAVYSSRRFRYYMINVQVVAALLLLRTAIRIAAFASVTTPLATSQLTSFLLDDALVLVAAIILTVLPVGRVFGITVWRATSPLTSSRRRPNSTTTTAAGSELPLRRRWHRRKPSYPVTKWAISNPHPSPSTRFPSGPGSGAGPGGLPAHPAPYRATTSTTDPPLISPKNNPVHQRGPSYDLNAASTPHTASSSFMMAASSEDSPGYYYSPTSPPIGWVTSPTTTMEQQHGRRKRKWPRGGGYYSPEPGKQLVDSDAIWN</sequence>
<dbReference type="InterPro" id="IPR007568">
    <property type="entry name" value="RTA1"/>
</dbReference>
<reference evidence="7" key="2">
    <citation type="submission" date="2023-05" db="EMBL/GenBank/DDBJ databases">
        <authorList>
            <consortium name="Lawrence Berkeley National Laboratory"/>
            <person name="Steindorff A."/>
            <person name="Hensen N."/>
            <person name="Bonometti L."/>
            <person name="Westerberg I."/>
            <person name="Brannstrom I.O."/>
            <person name="Guillou S."/>
            <person name="Cros-Aarteil S."/>
            <person name="Calhoun S."/>
            <person name="Haridas S."/>
            <person name="Kuo A."/>
            <person name="Mondo S."/>
            <person name="Pangilinan J."/>
            <person name="Riley R."/>
            <person name="Labutti K."/>
            <person name="Andreopoulos B."/>
            <person name="Lipzen A."/>
            <person name="Chen C."/>
            <person name="Yanf M."/>
            <person name="Daum C."/>
            <person name="Ng V."/>
            <person name="Clum A."/>
            <person name="Ohm R."/>
            <person name="Martin F."/>
            <person name="Silar P."/>
            <person name="Natvig D."/>
            <person name="Lalanne C."/>
            <person name="Gautier V."/>
            <person name="Ament-Velasquez S.L."/>
            <person name="Kruys A."/>
            <person name="Hutchinson M.I."/>
            <person name="Powell A.J."/>
            <person name="Barry K."/>
            <person name="Miller A.N."/>
            <person name="Grigoriev I.V."/>
            <person name="Debuchy R."/>
            <person name="Gladieux P."/>
            <person name="Thoren M.H."/>
            <person name="Johannesson H."/>
        </authorList>
    </citation>
    <scope>NUCLEOTIDE SEQUENCE</scope>
    <source>
        <strain evidence="7">CBS 508.74</strain>
    </source>
</reference>
<evidence type="ECO:0000313" key="7">
    <source>
        <dbReference type="EMBL" id="KAK4110039.1"/>
    </source>
</evidence>
<keyword evidence="8" id="KW-1185">Reference proteome</keyword>
<evidence type="ECO:0000256" key="2">
    <source>
        <dbReference type="ARBA" id="ARBA00022692"/>
    </source>
</evidence>
<feature type="compositionally biased region" description="Polar residues" evidence="5">
    <location>
        <begin position="356"/>
        <end position="373"/>
    </location>
</feature>
<keyword evidence="2 6" id="KW-0812">Transmembrane</keyword>
<feature type="transmembrane region" description="Helical" evidence="6">
    <location>
        <begin position="125"/>
        <end position="144"/>
    </location>
</feature>
<evidence type="ECO:0000256" key="1">
    <source>
        <dbReference type="ARBA" id="ARBA00004141"/>
    </source>
</evidence>
<gene>
    <name evidence="7" type="ORF">N656DRAFT_800297</name>
</gene>
<comment type="caution">
    <text evidence="7">The sequence shown here is derived from an EMBL/GenBank/DDBJ whole genome shotgun (WGS) entry which is preliminary data.</text>
</comment>
<feature type="transmembrane region" description="Helical" evidence="6">
    <location>
        <begin position="94"/>
        <end position="113"/>
    </location>
</feature>
<keyword evidence="3 6" id="KW-1133">Transmembrane helix</keyword>
<keyword evidence="4 6" id="KW-0472">Membrane</keyword>
<dbReference type="GO" id="GO:0000324">
    <property type="term" value="C:fungal-type vacuole"/>
    <property type="evidence" value="ECO:0007669"/>
    <property type="project" value="TreeGrafter"/>
</dbReference>
<name>A0AAN6TAG9_9PEZI</name>
<reference evidence="7" key="1">
    <citation type="journal article" date="2023" name="Mol. Phylogenet. Evol.">
        <title>Genome-scale phylogeny and comparative genomics of the fungal order Sordariales.</title>
        <authorList>
            <person name="Hensen N."/>
            <person name="Bonometti L."/>
            <person name="Westerberg I."/>
            <person name="Brannstrom I.O."/>
            <person name="Guillou S."/>
            <person name="Cros-Aarteil S."/>
            <person name="Calhoun S."/>
            <person name="Haridas S."/>
            <person name="Kuo A."/>
            <person name="Mondo S."/>
            <person name="Pangilinan J."/>
            <person name="Riley R."/>
            <person name="LaButti K."/>
            <person name="Andreopoulos B."/>
            <person name="Lipzen A."/>
            <person name="Chen C."/>
            <person name="Yan M."/>
            <person name="Daum C."/>
            <person name="Ng V."/>
            <person name="Clum A."/>
            <person name="Steindorff A."/>
            <person name="Ohm R.A."/>
            <person name="Martin F."/>
            <person name="Silar P."/>
            <person name="Natvig D.O."/>
            <person name="Lalanne C."/>
            <person name="Gautier V."/>
            <person name="Ament-Velasquez S.L."/>
            <person name="Kruys A."/>
            <person name="Hutchinson M.I."/>
            <person name="Powell A.J."/>
            <person name="Barry K."/>
            <person name="Miller A.N."/>
            <person name="Grigoriev I.V."/>
            <person name="Debuchy R."/>
            <person name="Gladieux P."/>
            <person name="Hiltunen Thoren M."/>
            <person name="Johannesson H."/>
        </authorList>
    </citation>
    <scope>NUCLEOTIDE SEQUENCE</scope>
    <source>
        <strain evidence="7">CBS 508.74</strain>
    </source>
</reference>
<feature type="transmembrane region" description="Helical" evidence="6">
    <location>
        <begin position="256"/>
        <end position="280"/>
    </location>
</feature>
<evidence type="ECO:0000256" key="5">
    <source>
        <dbReference type="SAM" id="MobiDB-lite"/>
    </source>
</evidence>
<organism evidence="7 8">
    <name type="scientific">Canariomyces notabilis</name>
    <dbReference type="NCBI Taxonomy" id="2074819"/>
    <lineage>
        <taxon>Eukaryota</taxon>
        <taxon>Fungi</taxon>
        <taxon>Dikarya</taxon>
        <taxon>Ascomycota</taxon>
        <taxon>Pezizomycotina</taxon>
        <taxon>Sordariomycetes</taxon>
        <taxon>Sordariomycetidae</taxon>
        <taxon>Sordariales</taxon>
        <taxon>Chaetomiaceae</taxon>
        <taxon>Canariomyces</taxon>
    </lineage>
</organism>
<feature type="region of interest" description="Disordered" evidence="5">
    <location>
        <begin position="284"/>
        <end position="388"/>
    </location>
</feature>